<keyword evidence="2" id="KW-1185">Reference proteome</keyword>
<dbReference type="EMBL" id="JBDPZC010000002">
    <property type="protein sequence ID" value="MEO3712381.1"/>
    <property type="molecule type" value="Genomic_DNA"/>
</dbReference>
<comment type="caution">
    <text evidence="1">The sequence shown here is derived from an EMBL/GenBank/DDBJ whole genome shotgun (WGS) entry which is preliminary data.</text>
</comment>
<protein>
    <submittedName>
        <fullName evidence="1">Uncharacterized protein</fullName>
    </submittedName>
</protein>
<organism evidence="1 2">
    <name type="scientific">Roseateles flavus</name>
    <dbReference type="NCBI Taxonomy" id="3149041"/>
    <lineage>
        <taxon>Bacteria</taxon>
        <taxon>Pseudomonadati</taxon>
        <taxon>Pseudomonadota</taxon>
        <taxon>Betaproteobacteria</taxon>
        <taxon>Burkholderiales</taxon>
        <taxon>Sphaerotilaceae</taxon>
        <taxon>Roseateles</taxon>
    </lineage>
</organism>
<dbReference type="RefSeq" id="WP_347607659.1">
    <property type="nucleotide sequence ID" value="NZ_JBDPZC010000002.1"/>
</dbReference>
<gene>
    <name evidence="1" type="ORF">ABDJ40_06325</name>
</gene>
<sequence length="90" mass="10203">MEEIFRKVFEKVSKLSDAEFHAKLAEVSDHPLVTVFAAIRAACSLTVVWNSHDQFGFAQSLIGQQLRLRFDELQLDDLTAANDEQFYLAA</sequence>
<dbReference type="Proteomes" id="UP001462640">
    <property type="component" value="Unassembled WGS sequence"/>
</dbReference>
<proteinExistence type="predicted"/>
<name>A0ABV0GBF5_9BURK</name>
<evidence type="ECO:0000313" key="1">
    <source>
        <dbReference type="EMBL" id="MEO3712381.1"/>
    </source>
</evidence>
<reference evidence="1 2" key="1">
    <citation type="submission" date="2024-05" db="EMBL/GenBank/DDBJ databases">
        <title>Roseateles sp. 2.12 16S ribosomal RNA gene Genome sequencing and assembly.</title>
        <authorList>
            <person name="Woo H."/>
        </authorList>
    </citation>
    <scope>NUCLEOTIDE SEQUENCE [LARGE SCALE GENOMIC DNA]</scope>
    <source>
        <strain evidence="1 2">2.12</strain>
    </source>
</reference>
<evidence type="ECO:0000313" key="2">
    <source>
        <dbReference type="Proteomes" id="UP001462640"/>
    </source>
</evidence>
<accession>A0ABV0GBF5</accession>